<name>A0A0D0AZG9_9AGAM</name>
<dbReference type="AlphaFoldDB" id="A0A0D0AZG9"/>
<organism evidence="1 2">
    <name type="scientific">Suillus luteus UH-Slu-Lm8-n1</name>
    <dbReference type="NCBI Taxonomy" id="930992"/>
    <lineage>
        <taxon>Eukaryota</taxon>
        <taxon>Fungi</taxon>
        <taxon>Dikarya</taxon>
        <taxon>Basidiomycota</taxon>
        <taxon>Agaricomycotina</taxon>
        <taxon>Agaricomycetes</taxon>
        <taxon>Agaricomycetidae</taxon>
        <taxon>Boletales</taxon>
        <taxon>Suillineae</taxon>
        <taxon>Suillaceae</taxon>
        <taxon>Suillus</taxon>
    </lineage>
</organism>
<dbReference type="EMBL" id="KN835467">
    <property type="protein sequence ID" value="KIK37243.1"/>
    <property type="molecule type" value="Genomic_DNA"/>
</dbReference>
<dbReference type="Proteomes" id="UP000054485">
    <property type="component" value="Unassembled WGS sequence"/>
</dbReference>
<protein>
    <submittedName>
        <fullName evidence="1">Uncharacterized protein</fullName>
    </submittedName>
</protein>
<proteinExistence type="predicted"/>
<sequence length="66" mass="7414">MARSRNLVDQSDSTAVRDQLCDPVDQHSLIGLAVCWSETSRQDSNLVFAHHGPYYPICPFPVVLAW</sequence>
<reference evidence="2" key="2">
    <citation type="submission" date="2015-01" db="EMBL/GenBank/DDBJ databases">
        <title>Evolutionary Origins and Diversification of the Mycorrhizal Mutualists.</title>
        <authorList>
            <consortium name="DOE Joint Genome Institute"/>
            <consortium name="Mycorrhizal Genomics Consortium"/>
            <person name="Kohler A."/>
            <person name="Kuo A."/>
            <person name="Nagy L.G."/>
            <person name="Floudas D."/>
            <person name="Copeland A."/>
            <person name="Barry K.W."/>
            <person name="Cichocki N."/>
            <person name="Veneault-Fourrey C."/>
            <person name="LaButti K."/>
            <person name="Lindquist E.A."/>
            <person name="Lipzen A."/>
            <person name="Lundell T."/>
            <person name="Morin E."/>
            <person name="Murat C."/>
            <person name="Riley R."/>
            <person name="Ohm R."/>
            <person name="Sun H."/>
            <person name="Tunlid A."/>
            <person name="Henrissat B."/>
            <person name="Grigoriev I.V."/>
            <person name="Hibbett D.S."/>
            <person name="Martin F."/>
        </authorList>
    </citation>
    <scope>NUCLEOTIDE SEQUENCE [LARGE SCALE GENOMIC DNA]</scope>
    <source>
        <strain evidence="2">UH-Slu-Lm8-n1</strain>
    </source>
</reference>
<evidence type="ECO:0000313" key="1">
    <source>
        <dbReference type="EMBL" id="KIK37243.1"/>
    </source>
</evidence>
<dbReference type="InParanoid" id="A0A0D0AZG9"/>
<evidence type="ECO:0000313" key="2">
    <source>
        <dbReference type="Proteomes" id="UP000054485"/>
    </source>
</evidence>
<gene>
    <name evidence="1" type="ORF">CY34DRAFT_810528</name>
</gene>
<accession>A0A0D0AZG9</accession>
<dbReference type="HOGENOM" id="CLU_2832889_0_0_1"/>
<keyword evidence="2" id="KW-1185">Reference proteome</keyword>
<reference evidence="1 2" key="1">
    <citation type="submission" date="2014-04" db="EMBL/GenBank/DDBJ databases">
        <authorList>
            <consortium name="DOE Joint Genome Institute"/>
            <person name="Kuo A."/>
            <person name="Ruytinx J."/>
            <person name="Rineau F."/>
            <person name="Colpaert J."/>
            <person name="Kohler A."/>
            <person name="Nagy L.G."/>
            <person name="Floudas D."/>
            <person name="Copeland A."/>
            <person name="Barry K.W."/>
            <person name="Cichocki N."/>
            <person name="Veneault-Fourrey C."/>
            <person name="LaButti K."/>
            <person name="Lindquist E.A."/>
            <person name="Lipzen A."/>
            <person name="Lundell T."/>
            <person name="Morin E."/>
            <person name="Murat C."/>
            <person name="Sun H."/>
            <person name="Tunlid A."/>
            <person name="Henrissat B."/>
            <person name="Grigoriev I.V."/>
            <person name="Hibbett D.S."/>
            <person name="Martin F."/>
            <person name="Nordberg H.P."/>
            <person name="Cantor M.N."/>
            <person name="Hua S.X."/>
        </authorList>
    </citation>
    <scope>NUCLEOTIDE SEQUENCE [LARGE SCALE GENOMIC DNA]</scope>
    <source>
        <strain evidence="1 2">UH-Slu-Lm8-n1</strain>
    </source>
</reference>